<dbReference type="InterPro" id="IPR014914">
    <property type="entry name" value="RES_dom"/>
</dbReference>
<evidence type="ECO:0000259" key="1">
    <source>
        <dbReference type="SMART" id="SM00953"/>
    </source>
</evidence>
<comment type="caution">
    <text evidence="2">The sequence shown here is derived from an EMBL/GenBank/DDBJ whole genome shotgun (WGS) entry which is preliminary data.</text>
</comment>
<keyword evidence="3" id="KW-1185">Reference proteome</keyword>
<protein>
    <submittedName>
        <fullName evidence="2">RES domain-containing protein</fullName>
    </submittedName>
</protein>
<dbReference type="SMART" id="SM00953">
    <property type="entry name" value="RES"/>
    <property type="match status" value="1"/>
</dbReference>
<sequence length="173" mass="18353">MAPLPAALGGDAAALTAWRIDAQRFADSWDSGIGAERFGGRWNPKGLRAVYCSLDPATCLVEAAVHRGFEVLDTQPHVLSAIAVPPAAVRVVAPDEVPNPAWLHAGWPSAGQQRWGGELLAAHGLIVLPSVVSRASWNLVFAPDHLPATARAGLRLLQQRRLAVDPRFSPPAA</sequence>
<reference evidence="2 3" key="1">
    <citation type="submission" date="2024-04" db="EMBL/GenBank/DDBJ databases">
        <title>Novel species of the genus Ideonella isolated from streams.</title>
        <authorList>
            <person name="Lu H."/>
        </authorList>
    </citation>
    <scope>NUCLEOTIDE SEQUENCE [LARGE SCALE GENOMIC DNA]</scope>
    <source>
        <strain evidence="2 3">DXS22W</strain>
    </source>
</reference>
<accession>A0ABU9CGG4</accession>
<evidence type="ECO:0000313" key="3">
    <source>
        <dbReference type="Proteomes" id="UP001365405"/>
    </source>
</evidence>
<name>A0ABU9CGG4_9BURK</name>
<organism evidence="2 3">
    <name type="scientific">Pseudaquabacterium inlustre</name>
    <dbReference type="NCBI Taxonomy" id="2984192"/>
    <lineage>
        <taxon>Bacteria</taxon>
        <taxon>Pseudomonadati</taxon>
        <taxon>Pseudomonadota</taxon>
        <taxon>Betaproteobacteria</taxon>
        <taxon>Burkholderiales</taxon>
        <taxon>Sphaerotilaceae</taxon>
        <taxon>Pseudaquabacterium</taxon>
    </lineage>
</organism>
<dbReference type="Pfam" id="PF08808">
    <property type="entry name" value="RES"/>
    <property type="match status" value="1"/>
</dbReference>
<dbReference type="EMBL" id="JBBUTH010000007">
    <property type="protein sequence ID" value="MEK8050949.1"/>
    <property type="molecule type" value="Genomic_DNA"/>
</dbReference>
<gene>
    <name evidence="2" type="ORF">AACH10_11935</name>
</gene>
<dbReference type="RefSeq" id="WP_341410643.1">
    <property type="nucleotide sequence ID" value="NZ_JBBUTH010000007.1"/>
</dbReference>
<feature type="domain" description="RES" evidence="1">
    <location>
        <begin position="29"/>
        <end position="155"/>
    </location>
</feature>
<evidence type="ECO:0000313" key="2">
    <source>
        <dbReference type="EMBL" id="MEK8050949.1"/>
    </source>
</evidence>
<dbReference type="Proteomes" id="UP001365405">
    <property type="component" value="Unassembled WGS sequence"/>
</dbReference>
<proteinExistence type="predicted"/>